<dbReference type="EMBL" id="QWDC01000003">
    <property type="protein sequence ID" value="RFZ91136.1"/>
    <property type="molecule type" value="Genomic_DNA"/>
</dbReference>
<protein>
    <submittedName>
        <fullName evidence="1">Uncharacterized protein</fullName>
    </submittedName>
</protein>
<proteinExistence type="predicted"/>
<comment type="caution">
    <text evidence="1">The sequence shown here is derived from an EMBL/GenBank/DDBJ whole genome shotgun (WGS) entry which is preliminary data.</text>
</comment>
<evidence type="ECO:0000313" key="1">
    <source>
        <dbReference type="EMBL" id="RFZ91136.1"/>
    </source>
</evidence>
<sequence length="97" mass="11346">MELAERFNRTYYLSLKDFRDRMPDLYFLTGQTGKTVIRYDDNTGAAAGKGYAKVFRDLEDESWLFVRAAAVLLKQTANRLYLNRLPGYLQYLYEITA</sequence>
<accession>A0A372NQC5</accession>
<keyword evidence="2" id="KW-1185">Reference proteome</keyword>
<reference evidence="1 2" key="1">
    <citation type="submission" date="2018-08" db="EMBL/GenBank/DDBJ databases">
        <title>Mucilaginibacter sp. MYSH2.</title>
        <authorList>
            <person name="Seo T."/>
        </authorList>
    </citation>
    <scope>NUCLEOTIDE SEQUENCE [LARGE SCALE GENOMIC DNA]</scope>
    <source>
        <strain evidence="1 2">MYSH2</strain>
    </source>
</reference>
<organism evidence="1 2">
    <name type="scientific">Mucilaginibacter conchicola</name>
    <dbReference type="NCBI Taxonomy" id="2303333"/>
    <lineage>
        <taxon>Bacteria</taxon>
        <taxon>Pseudomonadati</taxon>
        <taxon>Bacteroidota</taxon>
        <taxon>Sphingobacteriia</taxon>
        <taxon>Sphingobacteriales</taxon>
        <taxon>Sphingobacteriaceae</taxon>
        <taxon>Mucilaginibacter</taxon>
    </lineage>
</organism>
<name>A0A372NQC5_9SPHI</name>
<dbReference type="Proteomes" id="UP000264217">
    <property type="component" value="Unassembled WGS sequence"/>
</dbReference>
<gene>
    <name evidence="1" type="ORF">D0C36_19535</name>
</gene>
<dbReference type="AlphaFoldDB" id="A0A372NQC5"/>
<evidence type="ECO:0000313" key="2">
    <source>
        <dbReference type="Proteomes" id="UP000264217"/>
    </source>
</evidence>